<proteinExistence type="predicted"/>
<feature type="compositionally biased region" description="Basic and acidic residues" evidence="1">
    <location>
        <begin position="124"/>
        <end position="136"/>
    </location>
</feature>
<evidence type="ECO:0000256" key="1">
    <source>
        <dbReference type="SAM" id="MobiDB-lite"/>
    </source>
</evidence>
<gene>
    <name evidence="2" type="ORF">BSAL_94590</name>
</gene>
<dbReference type="AlphaFoldDB" id="A0A0S4J6D6"/>
<protein>
    <submittedName>
        <fullName evidence="2">Uncharacterized protein</fullName>
    </submittedName>
</protein>
<evidence type="ECO:0000313" key="3">
    <source>
        <dbReference type="Proteomes" id="UP000051952"/>
    </source>
</evidence>
<dbReference type="Proteomes" id="UP000051952">
    <property type="component" value="Unassembled WGS sequence"/>
</dbReference>
<sequence>MYRNTLKGLLEYKSIRRRSLTAYCRMMFRKRGKATEKLLIDECIEEARRSIYVLQKNHNFTKTGEYEFDSMAMPKDTGQDVKAYMEDVYDPEISRKHFGRFNDVIPGQEDLHNQKMGPTSGEFQARRRAEEGRSATDDEDDEHEDGITNFKQKITDEDKVFRPPPPPMESGKAFRK</sequence>
<dbReference type="OMA" id="IAYCRFA"/>
<keyword evidence="3" id="KW-1185">Reference proteome</keyword>
<dbReference type="OrthoDB" id="271022at2759"/>
<feature type="region of interest" description="Disordered" evidence="1">
    <location>
        <begin position="108"/>
        <end position="176"/>
    </location>
</feature>
<name>A0A0S4J6D6_BODSA</name>
<evidence type="ECO:0000313" key="2">
    <source>
        <dbReference type="EMBL" id="CUG86758.1"/>
    </source>
</evidence>
<accession>A0A0S4J6D6</accession>
<dbReference type="EMBL" id="CYKH01001389">
    <property type="protein sequence ID" value="CUG86758.1"/>
    <property type="molecule type" value="Genomic_DNA"/>
</dbReference>
<organism evidence="2 3">
    <name type="scientific">Bodo saltans</name>
    <name type="common">Flagellated protozoan</name>
    <dbReference type="NCBI Taxonomy" id="75058"/>
    <lineage>
        <taxon>Eukaryota</taxon>
        <taxon>Discoba</taxon>
        <taxon>Euglenozoa</taxon>
        <taxon>Kinetoplastea</taxon>
        <taxon>Metakinetoplastina</taxon>
        <taxon>Eubodonida</taxon>
        <taxon>Bodonidae</taxon>
        <taxon>Bodo</taxon>
    </lineage>
</organism>
<reference evidence="3" key="1">
    <citation type="submission" date="2015-09" db="EMBL/GenBank/DDBJ databases">
        <authorList>
            <consortium name="Pathogen Informatics"/>
        </authorList>
    </citation>
    <scope>NUCLEOTIDE SEQUENCE [LARGE SCALE GENOMIC DNA]</scope>
    <source>
        <strain evidence="3">Lake Konstanz</strain>
    </source>
</reference>
<dbReference type="VEuPathDB" id="TriTrypDB:BSAL_94590"/>